<dbReference type="RefSeq" id="WP_133144097.1">
    <property type="nucleotide sequence ID" value="NZ_CAACYJ010000024.1"/>
</dbReference>
<feature type="signal peptide" evidence="1">
    <location>
        <begin position="1"/>
        <end position="18"/>
    </location>
</feature>
<reference evidence="2 3" key="1">
    <citation type="submission" date="2019-02" db="EMBL/GenBank/DDBJ databases">
        <authorList>
            <consortium name="Pathogen Informatics"/>
        </authorList>
    </citation>
    <scope>NUCLEOTIDE SEQUENCE [LARGE SCALE GENOMIC DNA]</scope>
    <source>
        <strain evidence="2 3">3012STDY7103891</strain>
    </source>
</reference>
<dbReference type="Proteomes" id="UP000330809">
    <property type="component" value="Unassembled WGS sequence"/>
</dbReference>
<name>A0A449IH12_PSEFR</name>
<proteinExistence type="predicted"/>
<evidence type="ECO:0000313" key="2">
    <source>
        <dbReference type="EMBL" id="VFB18797.1"/>
    </source>
</evidence>
<evidence type="ECO:0000313" key="3">
    <source>
        <dbReference type="Proteomes" id="UP000330809"/>
    </source>
</evidence>
<sequence length="254" mass="27183">MRKALMLSLLSIVLGGCASEPAPRDISGIWINQAAIDEAAKGGGLLDALSSSGPTLEWSIDAENAKATWRSSFERDEGTLVPDGSASWKVNFYGGENTDLKLEGSELIQAATEFFPRQAFVRPAQSDVGEVSRGTNADLFKSVHFEQALKSAYLGGEWRVMSGAGQGAKVTFSPKGQVSGLPGINGYELCLGGDCATMSGGLDSLWLQQGEMGAAHIFVRKGRTLEIFEAVDVSAPDEMPQFYPGKREWALEKL</sequence>
<gene>
    <name evidence="2" type="ORF">NCTC10754_01363</name>
</gene>
<organism evidence="2 3">
    <name type="scientific">Pseudomonas fragi</name>
    <dbReference type="NCBI Taxonomy" id="296"/>
    <lineage>
        <taxon>Bacteria</taxon>
        <taxon>Pseudomonadati</taxon>
        <taxon>Pseudomonadota</taxon>
        <taxon>Gammaproteobacteria</taxon>
        <taxon>Pseudomonadales</taxon>
        <taxon>Pseudomonadaceae</taxon>
        <taxon>Pseudomonas</taxon>
    </lineage>
</organism>
<dbReference type="AlphaFoldDB" id="A0A449IH12"/>
<keyword evidence="1" id="KW-0732">Signal</keyword>
<evidence type="ECO:0000256" key="1">
    <source>
        <dbReference type="SAM" id="SignalP"/>
    </source>
</evidence>
<feature type="chain" id="PRO_5019207819" evidence="1">
    <location>
        <begin position="19"/>
        <end position="254"/>
    </location>
</feature>
<accession>A0A449IH12</accession>
<dbReference type="PROSITE" id="PS51257">
    <property type="entry name" value="PROKAR_LIPOPROTEIN"/>
    <property type="match status" value="1"/>
</dbReference>
<keyword evidence="2" id="KW-0449">Lipoprotein</keyword>
<protein>
    <submittedName>
        <fullName evidence="2">Lipoprotein</fullName>
    </submittedName>
</protein>
<dbReference type="EMBL" id="CAACYJ010000024">
    <property type="protein sequence ID" value="VFB18797.1"/>
    <property type="molecule type" value="Genomic_DNA"/>
</dbReference>